<accession>A0A8S5SH79</accession>
<dbReference type="EMBL" id="BK032591">
    <property type="protein sequence ID" value="DAF49978.1"/>
    <property type="molecule type" value="Genomic_DNA"/>
</dbReference>
<evidence type="ECO:0000313" key="1">
    <source>
        <dbReference type="EMBL" id="DAF49978.1"/>
    </source>
</evidence>
<reference evidence="1" key="1">
    <citation type="journal article" date="2021" name="Proc. Natl. Acad. Sci. U.S.A.">
        <title>A Catalog of Tens of Thousands of Viruses from Human Metagenomes Reveals Hidden Associations with Chronic Diseases.</title>
        <authorList>
            <person name="Tisza M.J."/>
            <person name="Buck C.B."/>
        </authorList>
    </citation>
    <scope>NUCLEOTIDE SEQUENCE</scope>
    <source>
        <strain evidence="1">CtxvK3</strain>
    </source>
</reference>
<sequence length="49" mass="5393">MSEIISFVTLSSVAFISRISIKFASSSHNRFAKSVLSSVYSSLFKVYAV</sequence>
<proteinExistence type="predicted"/>
<protein>
    <submittedName>
        <fullName evidence="1">Uncharacterized protein</fullName>
    </submittedName>
</protein>
<name>A0A8S5SH79_9CAUD</name>
<organism evidence="1">
    <name type="scientific">Siphoviridae sp. ctxvK3</name>
    <dbReference type="NCBI Taxonomy" id="2827975"/>
    <lineage>
        <taxon>Viruses</taxon>
        <taxon>Duplodnaviria</taxon>
        <taxon>Heunggongvirae</taxon>
        <taxon>Uroviricota</taxon>
        <taxon>Caudoviricetes</taxon>
    </lineage>
</organism>